<sequence length="302" mass="34180">GKIKCMTFIDSTHSIAAASDNGSIHVFRIDYMTGVNSPKYGKPVTIRETYLDAEYAVAMEHFDTGTESILLYATSKGNICGLDLRSMEVLWTFENPRSHGVITAMVTDKKYRWLLIGTSRGIFTLWDLRFRIQLRSWVHPTKSRISKLLLHPQAGSGRQRWWVIVAAGKNEVSIWDIEKVECKEVYTVRSGDEKISGITFKQYDGIHVHYESHPTYRSTNNSTSSSQTSTNSHGSSKSSQSGGKRSSKQSKQQHNGKNQLIFNQQLQLLVNHLDCITDLKIFELPYPMLISADRDGIVKVFL</sequence>
<dbReference type="EMBL" id="CAJVPT010009231">
    <property type="protein sequence ID" value="CAG8559423.1"/>
    <property type="molecule type" value="Genomic_DNA"/>
</dbReference>
<evidence type="ECO:0000313" key="2">
    <source>
        <dbReference type="Proteomes" id="UP000789525"/>
    </source>
</evidence>
<name>A0ACA9LZ36_9GLOM</name>
<proteinExistence type="predicted"/>
<dbReference type="Proteomes" id="UP000789525">
    <property type="component" value="Unassembled WGS sequence"/>
</dbReference>
<keyword evidence="2" id="KW-1185">Reference proteome</keyword>
<evidence type="ECO:0000313" key="1">
    <source>
        <dbReference type="EMBL" id="CAG8559423.1"/>
    </source>
</evidence>
<organism evidence="1 2">
    <name type="scientific">Acaulospora colombiana</name>
    <dbReference type="NCBI Taxonomy" id="27376"/>
    <lineage>
        <taxon>Eukaryota</taxon>
        <taxon>Fungi</taxon>
        <taxon>Fungi incertae sedis</taxon>
        <taxon>Mucoromycota</taxon>
        <taxon>Glomeromycotina</taxon>
        <taxon>Glomeromycetes</taxon>
        <taxon>Diversisporales</taxon>
        <taxon>Acaulosporaceae</taxon>
        <taxon>Acaulospora</taxon>
    </lineage>
</organism>
<accession>A0ACA9LZ36</accession>
<feature type="non-terminal residue" evidence="1">
    <location>
        <position position="1"/>
    </location>
</feature>
<protein>
    <submittedName>
        <fullName evidence="1">2266_t:CDS:1</fullName>
    </submittedName>
</protein>
<gene>
    <name evidence="1" type="ORF">ACOLOM_LOCUS5170</name>
</gene>
<reference evidence="1" key="1">
    <citation type="submission" date="2021-06" db="EMBL/GenBank/DDBJ databases">
        <authorList>
            <person name="Kallberg Y."/>
            <person name="Tangrot J."/>
            <person name="Rosling A."/>
        </authorList>
    </citation>
    <scope>NUCLEOTIDE SEQUENCE</scope>
    <source>
        <strain evidence="1">CL356</strain>
    </source>
</reference>
<comment type="caution">
    <text evidence="1">The sequence shown here is derived from an EMBL/GenBank/DDBJ whole genome shotgun (WGS) entry which is preliminary data.</text>
</comment>